<dbReference type="Gene3D" id="3.40.50.720">
    <property type="entry name" value="NAD(P)-binding Rossmann-like Domain"/>
    <property type="match status" value="1"/>
</dbReference>
<dbReference type="PANTHER" id="PTHR10491:SF4">
    <property type="entry name" value="METHIONINE ADENOSYLTRANSFERASE 2 SUBUNIT BETA"/>
    <property type="match status" value="1"/>
</dbReference>
<name>W0DJD2_9GAMM</name>
<keyword evidence="6" id="KW-0560">Oxidoreductase</keyword>
<evidence type="ECO:0000256" key="5">
    <source>
        <dbReference type="ARBA" id="ARBA00048200"/>
    </source>
</evidence>
<dbReference type="SUPFAM" id="SSF51735">
    <property type="entry name" value="NAD(P)-binding Rossmann-fold domains"/>
    <property type="match status" value="1"/>
</dbReference>
<comment type="similarity">
    <text evidence="2 6">Belongs to the dTDP-4-dehydrorhamnose reductase family.</text>
</comment>
<dbReference type="InterPro" id="IPR005913">
    <property type="entry name" value="dTDP_dehydrorham_reduct"/>
</dbReference>
<dbReference type="OrthoDB" id="9803892at2"/>
<dbReference type="PANTHER" id="PTHR10491">
    <property type="entry name" value="DTDP-4-DEHYDRORHAMNOSE REDUCTASE"/>
    <property type="match status" value="1"/>
</dbReference>
<dbReference type="RefSeq" id="WP_006748266.1">
    <property type="nucleotide sequence ID" value="NZ_CP007029.1"/>
</dbReference>
<dbReference type="EMBL" id="CP007029">
    <property type="protein sequence ID" value="AHE98561.1"/>
    <property type="molecule type" value="Genomic_DNA"/>
</dbReference>
<dbReference type="Proteomes" id="UP000005289">
    <property type="component" value="Chromosome"/>
</dbReference>
<evidence type="ECO:0000256" key="1">
    <source>
        <dbReference type="ARBA" id="ARBA00004781"/>
    </source>
</evidence>
<keyword evidence="9" id="KW-1185">Reference proteome</keyword>
<dbReference type="GO" id="GO:0009243">
    <property type="term" value="P:O antigen biosynthetic process"/>
    <property type="evidence" value="ECO:0007669"/>
    <property type="project" value="UniProtKB-UniPathway"/>
</dbReference>
<dbReference type="CDD" id="cd05254">
    <property type="entry name" value="dTDP_HR_like_SDR_e"/>
    <property type="match status" value="1"/>
</dbReference>
<dbReference type="UniPathway" id="UPA00281"/>
<dbReference type="FunFam" id="3.40.50.720:FF:000159">
    <property type="entry name" value="dTDP-4-dehydrorhamnose reductase"/>
    <property type="match status" value="1"/>
</dbReference>
<dbReference type="Gene3D" id="3.90.25.10">
    <property type="entry name" value="UDP-galactose 4-epimerase, domain 1"/>
    <property type="match status" value="1"/>
</dbReference>
<comment type="function">
    <text evidence="6">Catalyzes the reduction of dTDP-6-deoxy-L-lyxo-4-hexulose to yield dTDP-L-rhamnose.</text>
</comment>
<dbReference type="GO" id="GO:0008831">
    <property type="term" value="F:dTDP-4-dehydrorhamnose reductase activity"/>
    <property type="evidence" value="ECO:0007669"/>
    <property type="project" value="UniProtKB-EC"/>
</dbReference>
<reference evidence="8 9" key="1">
    <citation type="submission" date="2013-12" db="EMBL/GenBank/DDBJ databases">
        <authorList>
            <consortium name="DOE Joint Genome Institute"/>
            <person name="Muyzer G."/>
            <person name="Huntemann M."/>
            <person name="Han J."/>
            <person name="Chen A."/>
            <person name="Kyrpides N."/>
            <person name="Mavromatis K."/>
            <person name="Markowitz V."/>
            <person name="Palaniappan K."/>
            <person name="Ivanova N."/>
            <person name="Schaumberg A."/>
            <person name="Pati A."/>
            <person name="Liolios K."/>
            <person name="Nordberg H.P."/>
            <person name="Cantor M.N."/>
            <person name="Hua S.X."/>
            <person name="Woyke T."/>
        </authorList>
    </citation>
    <scope>NUCLEOTIDE SEQUENCE [LARGE SCALE GENOMIC DNA]</scope>
    <source>
        <strain evidence="8 9">ARh 1</strain>
    </source>
</reference>
<evidence type="ECO:0000256" key="2">
    <source>
        <dbReference type="ARBA" id="ARBA00010944"/>
    </source>
</evidence>
<dbReference type="InterPro" id="IPR029903">
    <property type="entry name" value="RmlD-like-bd"/>
</dbReference>
<dbReference type="HOGENOM" id="CLU_045518_1_0_6"/>
<organism evidence="8 9">
    <name type="scientific">Thioalkalivibrio paradoxus ARh 1</name>
    <dbReference type="NCBI Taxonomy" id="713585"/>
    <lineage>
        <taxon>Bacteria</taxon>
        <taxon>Pseudomonadati</taxon>
        <taxon>Pseudomonadota</taxon>
        <taxon>Gammaproteobacteria</taxon>
        <taxon>Chromatiales</taxon>
        <taxon>Ectothiorhodospiraceae</taxon>
        <taxon>Thioalkalivibrio</taxon>
    </lineage>
</organism>
<comment type="pathway">
    <text evidence="1 6">Carbohydrate biosynthesis; dTDP-L-rhamnose biosynthesis.</text>
</comment>
<accession>W0DJD2</accession>
<evidence type="ECO:0000313" key="8">
    <source>
        <dbReference type="EMBL" id="AHE98561.1"/>
    </source>
</evidence>
<dbReference type="GO" id="GO:0019305">
    <property type="term" value="P:dTDP-rhamnose biosynthetic process"/>
    <property type="evidence" value="ECO:0007669"/>
    <property type="project" value="UniProtKB-UniPathway"/>
</dbReference>
<sequence length="289" mass="31153">MRILITGAGGQLGRELQRLTAERYEALALDRSALDITDAAKVTAAVEAFRPDWIVNAAAYTAVDRAETEPDRAFAINRDGSAQLARAARMLGAHMVQVSTDYVFDGRLARPYRPDDATAPLNVYGRSKLAGEQAVHDTLGDSALILRTSWVYAAHGGNFLLTMLRLMRERSELRVVEDQVGTPTHAASLASAILAAIEAGASGVHHWSDAGVASWYDFAVAIQEEAQLSGFDVAGCRVVPIPAREYPTPAVRPPCSLLDKGSLRALIGQPGRPWRQELRAALRALGARS</sequence>
<dbReference type="Pfam" id="PF04321">
    <property type="entry name" value="RmlD_sub_bind"/>
    <property type="match status" value="1"/>
</dbReference>
<keyword evidence="6" id="KW-0521">NADP</keyword>
<comment type="cofactor">
    <cofactor evidence="6">
        <name>Mg(2+)</name>
        <dbReference type="ChEBI" id="CHEBI:18420"/>
    </cofactor>
    <text evidence="6">Binds 1 Mg(2+) ion per monomer.</text>
</comment>
<evidence type="ECO:0000256" key="4">
    <source>
        <dbReference type="ARBA" id="ARBA00017099"/>
    </source>
</evidence>
<dbReference type="UniPathway" id="UPA00124"/>
<evidence type="ECO:0000313" key="9">
    <source>
        <dbReference type="Proteomes" id="UP000005289"/>
    </source>
</evidence>
<protein>
    <recommendedName>
        <fullName evidence="4 6">dTDP-4-dehydrorhamnose reductase</fullName>
        <ecNumber evidence="3 6">1.1.1.133</ecNumber>
    </recommendedName>
</protein>
<dbReference type="EC" id="1.1.1.133" evidence="3 6"/>
<dbReference type="AlphaFoldDB" id="W0DJD2"/>
<dbReference type="InterPro" id="IPR036291">
    <property type="entry name" value="NAD(P)-bd_dom_sf"/>
</dbReference>
<evidence type="ECO:0000256" key="6">
    <source>
        <dbReference type="RuleBase" id="RU364082"/>
    </source>
</evidence>
<feature type="domain" description="RmlD-like substrate binding" evidence="7">
    <location>
        <begin position="1"/>
        <end position="284"/>
    </location>
</feature>
<comment type="catalytic activity">
    <reaction evidence="5 6">
        <text>dTDP-beta-L-rhamnose + NADP(+) = dTDP-4-dehydro-beta-L-rhamnose + NADPH + H(+)</text>
        <dbReference type="Rhea" id="RHEA:21796"/>
        <dbReference type="ChEBI" id="CHEBI:15378"/>
        <dbReference type="ChEBI" id="CHEBI:57510"/>
        <dbReference type="ChEBI" id="CHEBI:57783"/>
        <dbReference type="ChEBI" id="CHEBI:58349"/>
        <dbReference type="ChEBI" id="CHEBI:62830"/>
        <dbReference type="EC" id="1.1.1.133"/>
    </reaction>
</comment>
<gene>
    <name evidence="8" type="ORF">THITH_10230</name>
</gene>
<dbReference type="STRING" id="713585.THITH_10230"/>
<dbReference type="KEGG" id="tti:THITH_10230"/>
<evidence type="ECO:0000256" key="3">
    <source>
        <dbReference type="ARBA" id="ARBA00012929"/>
    </source>
</evidence>
<proteinExistence type="inferred from homology"/>
<dbReference type="NCBIfam" id="TIGR01214">
    <property type="entry name" value="rmlD"/>
    <property type="match status" value="1"/>
</dbReference>
<evidence type="ECO:0000259" key="7">
    <source>
        <dbReference type="Pfam" id="PF04321"/>
    </source>
</evidence>